<organism evidence="11 12">
    <name type="scientific">Mariprofundus micogutta</name>
    <dbReference type="NCBI Taxonomy" id="1921010"/>
    <lineage>
        <taxon>Bacteria</taxon>
        <taxon>Pseudomonadati</taxon>
        <taxon>Pseudomonadota</taxon>
        <taxon>Candidatius Mariprofundia</taxon>
        <taxon>Mariprofundales</taxon>
        <taxon>Mariprofundaceae</taxon>
        <taxon>Mariprofundus</taxon>
    </lineage>
</organism>
<evidence type="ECO:0000256" key="1">
    <source>
        <dbReference type="ARBA" id="ARBA00022475"/>
    </source>
</evidence>
<keyword evidence="12" id="KW-1185">Reference proteome</keyword>
<evidence type="ECO:0000313" key="11">
    <source>
        <dbReference type="EMBL" id="GAV21332.1"/>
    </source>
</evidence>
<comment type="subunit">
    <text evidence="10">Probably interacts with PlsX.</text>
</comment>
<comment type="caution">
    <text evidence="11">The sequence shown here is derived from an EMBL/GenBank/DDBJ whole genome shotgun (WGS) entry which is preliminary data.</text>
</comment>
<keyword evidence="2 10" id="KW-0444">Lipid biosynthesis</keyword>
<evidence type="ECO:0000256" key="5">
    <source>
        <dbReference type="ARBA" id="ARBA00022989"/>
    </source>
</evidence>
<evidence type="ECO:0000313" key="12">
    <source>
        <dbReference type="Proteomes" id="UP000231632"/>
    </source>
</evidence>
<evidence type="ECO:0000256" key="9">
    <source>
        <dbReference type="ARBA" id="ARBA00023264"/>
    </source>
</evidence>
<gene>
    <name evidence="10" type="primary">plsY</name>
    <name evidence="11" type="ORF">MMIC_P2316</name>
</gene>
<comment type="function">
    <text evidence="10">Catalyzes the transfer of an acyl group from acyl-phosphate (acyl-PO(4)) to glycerol-3-phosphate (G3P) to form lysophosphatidic acid (LPA). This enzyme utilizes acyl-phosphate as fatty acyl donor, but not acyl-CoA or acyl-ACP.</text>
</comment>
<keyword evidence="5 10" id="KW-1133">Transmembrane helix</keyword>
<proteinExistence type="inferred from homology"/>
<evidence type="ECO:0000256" key="2">
    <source>
        <dbReference type="ARBA" id="ARBA00022516"/>
    </source>
</evidence>
<feature type="transmembrane region" description="Helical" evidence="10">
    <location>
        <begin position="81"/>
        <end position="100"/>
    </location>
</feature>
<dbReference type="PANTHER" id="PTHR30309">
    <property type="entry name" value="INNER MEMBRANE PROTEIN YGIH"/>
    <property type="match status" value="1"/>
</dbReference>
<comment type="subcellular location">
    <subcellularLocation>
        <location evidence="10">Cell membrane</location>
        <topology evidence="10">Multi-pass membrane protein</topology>
    </subcellularLocation>
</comment>
<keyword evidence="8 10" id="KW-0594">Phospholipid biosynthesis</keyword>
<protein>
    <recommendedName>
        <fullName evidence="10">Glycerol-3-phosphate acyltransferase</fullName>
    </recommendedName>
    <alternativeName>
        <fullName evidence="10">Acyl-PO4 G3P acyltransferase</fullName>
    </alternativeName>
    <alternativeName>
        <fullName evidence="10">Acyl-phosphate--glycerol-3-phosphate acyltransferase</fullName>
    </alternativeName>
    <alternativeName>
        <fullName evidence="10">G3P acyltransferase</fullName>
        <shortName evidence="10">GPAT</shortName>
        <ecNumber evidence="10">2.3.1.275</ecNumber>
    </alternativeName>
    <alternativeName>
        <fullName evidence="10">Lysophosphatidic acid synthase</fullName>
        <shortName evidence="10">LPA synthase</shortName>
    </alternativeName>
</protein>
<evidence type="ECO:0000256" key="6">
    <source>
        <dbReference type="ARBA" id="ARBA00023098"/>
    </source>
</evidence>
<evidence type="ECO:0000256" key="4">
    <source>
        <dbReference type="ARBA" id="ARBA00022692"/>
    </source>
</evidence>
<dbReference type="HAMAP" id="MF_01043">
    <property type="entry name" value="PlsY"/>
    <property type="match status" value="1"/>
</dbReference>
<dbReference type="Proteomes" id="UP000231632">
    <property type="component" value="Unassembled WGS sequence"/>
</dbReference>
<dbReference type="SMART" id="SM01207">
    <property type="entry name" value="G3P_acyltransf"/>
    <property type="match status" value="1"/>
</dbReference>
<dbReference type="GO" id="GO:0043772">
    <property type="term" value="F:acyl-phosphate glycerol-3-phosphate acyltransferase activity"/>
    <property type="evidence" value="ECO:0007669"/>
    <property type="project" value="UniProtKB-UniRule"/>
</dbReference>
<feature type="transmembrane region" description="Helical" evidence="10">
    <location>
        <begin position="153"/>
        <end position="177"/>
    </location>
</feature>
<feature type="transmembrane region" description="Helical" evidence="10">
    <location>
        <begin position="6"/>
        <end position="24"/>
    </location>
</feature>
<dbReference type="UniPathway" id="UPA00085"/>
<comment type="catalytic activity">
    <reaction evidence="10">
        <text>an acyl phosphate + sn-glycerol 3-phosphate = a 1-acyl-sn-glycero-3-phosphate + phosphate</text>
        <dbReference type="Rhea" id="RHEA:34075"/>
        <dbReference type="ChEBI" id="CHEBI:43474"/>
        <dbReference type="ChEBI" id="CHEBI:57597"/>
        <dbReference type="ChEBI" id="CHEBI:57970"/>
        <dbReference type="ChEBI" id="CHEBI:59918"/>
        <dbReference type="EC" id="2.3.1.275"/>
    </reaction>
</comment>
<evidence type="ECO:0000256" key="7">
    <source>
        <dbReference type="ARBA" id="ARBA00023136"/>
    </source>
</evidence>
<evidence type="ECO:0000256" key="8">
    <source>
        <dbReference type="ARBA" id="ARBA00023209"/>
    </source>
</evidence>
<feature type="transmembrane region" description="Helical" evidence="10">
    <location>
        <begin position="54"/>
        <end position="75"/>
    </location>
</feature>
<keyword evidence="7 10" id="KW-0472">Membrane</keyword>
<reference evidence="11 12" key="1">
    <citation type="journal article" date="2017" name="Arch. Microbiol.">
        <title>Mariprofundus micogutta sp. nov., a novel iron-oxidizing zetaproteobacterium isolated from a deep-sea hydrothermal field at the Bayonnaise knoll of the Izu-Ogasawara arc, and a description of Mariprofundales ord. nov. and Zetaproteobacteria classis nov.</title>
        <authorList>
            <person name="Makita H."/>
            <person name="Tanaka E."/>
            <person name="Mitsunobu S."/>
            <person name="Miyazaki M."/>
            <person name="Nunoura T."/>
            <person name="Uematsu K."/>
            <person name="Takaki Y."/>
            <person name="Nishi S."/>
            <person name="Shimamura S."/>
            <person name="Takai K."/>
        </authorList>
    </citation>
    <scope>NUCLEOTIDE SEQUENCE [LARGE SCALE GENOMIC DNA]</scope>
    <source>
        <strain evidence="11 12">ET2</strain>
    </source>
</reference>
<dbReference type="AlphaFoldDB" id="A0A1L8CQZ5"/>
<dbReference type="Pfam" id="PF02660">
    <property type="entry name" value="G3P_acyltransf"/>
    <property type="match status" value="1"/>
</dbReference>
<keyword evidence="4 10" id="KW-0812">Transmembrane</keyword>
<keyword evidence="1 10" id="KW-1003">Cell membrane</keyword>
<dbReference type="EC" id="2.3.1.275" evidence="10"/>
<keyword evidence="9 10" id="KW-1208">Phospholipid metabolism</keyword>
<dbReference type="OrthoDB" id="9777124at2"/>
<dbReference type="GO" id="GO:0005886">
    <property type="term" value="C:plasma membrane"/>
    <property type="evidence" value="ECO:0007669"/>
    <property type="project" value="UniProtKB-SubCell"/>
</dbReference>
<dbReference type="PANTHER" id="PTHR30309:SF0">
    <property type="entry name" value="GLYCEROL-3-PHOSPHATE ACYLTRANSFERASE-RELATED"/>
    <property type="match status" value="1"/>
</dbReference>
<dbReference type="STRING" id="1921010.MMIC_P2316"/>
<dbReference type="EMBL" id="BDFD01000027">
    <property type="protein sequence ID" value="GAV21332.1"/>
    <property type="molecule type" value="Genomic_DNA"/>
</dbReference>
<dbReference type="GO" id="GO:0008654">
    <property type="term" value="P:phospholipid biosynthetic process"/>
    <property type="evidence" value="ECO:0007669"/>
    <property type="project" value="UniProtKB-UniRule"/>
</dbReference>
<dbReference type="InterPro" id="IPR003811">
    <property type="entry name" value="G3P_acylTferase_PlsY"/>
</dbReference>
<feature type="transmembrane region" description="Helical" evidence="10">
    <location>
        <begin position="121"/>
        <end position="141"/>
    </location>
</feature>
<accession>A0A1L8CQZ5</accession>
<evidence type="ECO:0000256" key="3">
    <source>
        <dbReference type="ARBA" id="ARBA00022679"/>
    </source>
</evidence>
<keyword evidence="11" id="KW-0012">Acyltransferase</keyword>
<dbReference type="NCBIfam" id="TIGR00023">
    <property type="entry name" value="glycerol-3-phosphate 1-O-acyltransferase PlsY"/>
    <property type="match status" value="1"/>
</dbReference>
<evidence type="ECO:0000256" key="10">
    <source>
        <dbReference type="HAMAP-Rule" id="MF_01043"/>
    </source>
</evidence>
<comment type="pathway">
    <text evidence="10">Lipid metabolism; phospholipid metabolism.</text>
</comment>
<comment type="similarity">
    <text evidence="10">Belongs to the PlsY family.</text>
</comment>
<dbReference type="RefSeq" id="WP_072660629.1">
    <property type="nucleotide sequence ID" value="NZ_BDFD01000027.1"/>
</dbReference>
<sequence>MNFTLLGAVFASYLIGAIPFGLVLSRLMTDRDPREHGSGNIGATNAMRTGGKTVGILTLVADIAKSLLPVGLAVWMDLPEIWIAAIATATFVGHLYPVYLGFKGGKGVATMLGAMLPWQPLAAGIGFFLWLVLIMISRYVSLSSVIAALVLPFLVWWTGGSIPALIVSMIFASLVTLKHASNIRRLIDGTEPAIGKDRKASPDA</sequence>
<keyword evidence="6 10" id="KW-0443">Lipid metabolism</keyword>
<name>A0A1L8CQZ5_9PROT</name>
<keyword evidence="3 10" id="KW-0808">Transferase</keyword>